<keyword evidence="2" id="KW-1133">Transmembrane helix</keyword>
<comment type="caution">
    <text evidence="3">The sequence shown here is derived from an EMBL/GenBank/DDBJ whole genome shotgun (WGS) entry which is preliminary data.</text>
</comment>
<name>X6NWQ2_RETFI</name>
<dbReference type="Proteomes" id="UP000023152">
    <property type="component" value="Unassembled WGS sequence"/>
</dbReference>
<feature type="non-terminal residue" evidence="3">
    <location>
        <position position="275"/>
    </location>
</feature>
<feature type="non-terminal residue" evidence="3">
    <location>
        <position position="1"/>
    </location>
</feature>
<organism evidence="3 4">
    <name type="scientific">Reticulomyxa filosa</name>
    <dbReference type="NCBI Taxonomy" id="46433"/>
    <lineage>
        <taxon>Eukaryota</taxon>
        <taxon>Sar</taxon>
        <taxon>Rhizaria</taxon>
        <taxon>Retaria</taxon>
        <taxon>Foraminifera</taxon>
        <taxon>Monothalamids</taxon>
        <taxon>Reticulomyxidae</taxon>
        <taxon>Reticulomyxa</taxon>
    </lineage>
</organism>
<evidence type="ECO:0000256" key="2">
    <source>
        <dbReference type="SAM" id="Phobius"/>
    </source>
</evidence>
<accession>X6NWQ2</accession>
<reference evidence="3 4" key="1">
    <citation type="journal article" date="2013" name="Curr. Biol.">
        <title>The Genome of the Foraminiferan Reticulomyxa filosa.</title>
        <authorList>
            <person name="Glockner G."/>
            <person name="Hulsmann N."/>
            <person name="Schleicher M."/>
            <person name="Noegel A.A."/>
            <person name="Eichinger L."/>
            <person name="Gallinger C."/>
            <person name="Pawlowski J."/>
            <person name="Sierra R."/>
            <person name="Euteneuer U."/>
            <person name="Pillet L."/>
            <person name="Moustafa A."/>
            <person name="Platzer M."/>
            <person name="Groth M."/>
            <person name="Szafranski K."/>
            <person name="Schliwa M."/>
        </authorList>
    </citation>
    <scope>NUCLEOTIDE SEQUENCE [LARGE SCALE GENOMIC DNA]</scope>
</reference>
<evidence type="ECO:0000313" key="4">
    <source>
        <dbReference type="Proteomes" id="UP000023152"/>
    </source>
</evidence>
<dbReference type="AlphaFoldDB" id="X6NWQ2"/>
<dbReference type="EMBL" id="ASPP01005583">
    <property type="protein sequence ID" value="ETO30264.1"/>
    <property type="molecule type" value="Genomic_DNA"/>
</dbReference>
<evidence type="ECO:0000313" key="3">
    <source>
        <dbReference type="EMBL" id="ETO30264.1"/>
    </source>
</evidence>
<keyword evidence="2" id="KW-0472">Membrane</keyword>
<keyword evidence="2" id="KW-0812">Transmembrane</keyword>
<proteinExistence type="predicted"/>
<sequence>LKLAETMSSCGHVTKALGVYRKLLMDKGEYDKVHHEYEVFLVKYTNNIAEAEANFVKRLRFFCVPQEFLQTDEGKELQKISQRIAFLSERNEDASDRGYNCHDLHGIAINQYRKSTIYHTSNQLSLEDQWPYWLFQVHAGKLQQARALIEQWIKLVNPSSSFFFFFFLLLLLRPSLLWGDVRIRIRHVRVFKYMILYQNCICLTCLFFLKDCQKLTVRLEEFQKSIQSKAERSKLPTSFHEDYKSDSEGEDDNDDGSNNNNENDNDNANQIQRQH</sequence>
<gene>
    <name evidence="3" type="ORF">RFI_06856</name>
</gene>
<feature type="region of interest" description="Disordered" evidence="1">
    <location>
        <begin position="228"/>
        <end position="275"/>
    </location>
</feature>
<evidence type="ECO:0000256" key="1">
    <source>
        <dbReference type="SAM" id="MobiDB-lite"/>
    </source>
</evidence>
<feature type="transmembrane region" description="Helical" evidence="2">
    <location>
        <begin position="190"/>
        <end position="209"/>
    </location>
</feature>
<keyword evidence="4" id="KW-1185">Reference proteome</keyword>
<feature type="compositionally biased region" description="Basic and acidic residues" evidence="1">
    <location>
        <begin position="228"/>
        <end position="247"/>
    </location>
</feature>
<protein>
    <submittedName>
        <fullName evidence="3">Uncharacterized protein</fullName>
    </submittedName>
</protein>
<feature type="transmembrane region" description="Helical" evidence="2">
    <location>
        <begin position="161"/>
        <end position="178"/>
    </location>
</feature>